<evidence type="ECO:0000256" key="7">
    <source>
        <dbReference type="ARBA" id="ARBA00023122"/>
    </source>
</evidence>
<comment type="subcellular location">
    <subcellularLocation>
        <location evidence="1">Cell membrane</location>
        <topology evidence="1">Multi-pass membrane protein</topology>
    </subcellularLocation>
</comment>
<evidence type="ECO:0000256" key="10">
    <source>
        <dbReference type="PROSITE-ProRule" id="PRU01193"/>
    </source>
</evidence>
<dbReference type="InterPro" id="IPR016169">
    <property type="entry name" value="FAD-bd_PCMH_sub2"/>
</dbReference>
<organism evidence="14 15">
    <name type="scientific">Candidatus Methylopumilus turicensis</name>
    <dbReference type="NCBI Taxonomy" id="1581680"/>
    <lineage>
        <taxon>Bacteria</taxon>
        <taxon>Pseudomonadati</taxon>
        <taxon>Pseudomonadota</taxon>
        <taxon>Betaproteobacteria</taxon>
        <taxon>Nitrosomonadales</taxon>
        <taxon>Methylophilaceae</taxon>
        <taxon>Candidatus Methylopumilus</taxon>
    </lineage>
</organism>
<dbReference type="PROSITE" id="PS51846">
    <property type="entry name" value="CNNM"/>
    <property type="match status" value="1"/>
</dbReference>
<protein>
    <recommendedName>
        <fullName evidence="16">Magnesium and cobalt efflux protein CorC</fullName>
    </recommendedName>
</protein>
<dbReference type="SUPFAM" id="SSF54631">
    <property type="entry name" value="CBS-domain pair"/>
    <property type="match status" value="1"/>
</dbReference>
<keyword evidence="6 10" id="KW-1133">Transmembrane helix</keyword>
<dbReference type="SMART" id="SM01091">
    <property type="entry name" value="CorC_HlyC"/>
    <property type="match status" value="1"/>
</dbReference>
<dbReference type="GO" id="GO:0005886">
    <property type="term" value="C:plasma membrane"/>
    <property type="evidence" value="ECO:0007669"/>
    <property type="project" value="UniProtKB-SubCell"/>
</dbReference>
<feature type="domain" description="CNNM transmembrane" evidence="13">
    <location>
        <begin position="1"/>
        <end position="196"/>
    </location>
</feature>
<dbReference type="PANTHER" id="PTHR22777">
    <property type="entry name" value="HEMOLYSIN-RELATED"/>
    <property type="match status" value="1"/>
</dbReference>
<evidence type="ECO:0000256" key="3">
    <source>
        <dbReference type="ARBA" id="ARBA00022475"/>
    </source>
</evidence>
<feature type="transmembrane region" description="Helical" evidence="11">
    <location>
        <begin position="91"/>
        <end position="110"/>
    </location>
</feature>
<gene>
    <name evidence="14" type="ORF">BN1209_1469</name>
</gene>
<evidence type="ECO:0000256" key="5">
    <source>
        <dbReference type="ARBA" id="ARBA00022737"/>
    </source>
</evidence>
<keyword evidence="4 10" id="KW-0812">Transmembrane</keyword>
<dbReference type="KEGG" id="mbac:BN1209_1469"/>
<accession>A0A0B7IW96</accession>
<reference evidence="15" key="1">
    <citation type="submission" date="2014-12" db="EMBL/GenBank/DDBJ databases">
        <authorList>
            <person name="Salcher M.M."/>
        </authorList>
    </citation>
    <scope>NUCLEOTIDE SEQUENCE [LARGE SCALE GENOMIC DNA]</scope>
    <source>
        <strain evidence="15">MMS-10A-171</strain>
    </source>
</reference>
<dbReference type="Pfam" id="PF01595">
    <property type="entry name" value="CNNM"/>
    <property type="match status" value="1"/>
</dbReference>
<keyword evidence="8 10" id="KW-0472">Membrane</keyword>
<dbReference type="InterPro" id="IPR044751">
    <property type="entry name" value="Ion_transp-like_CBS"/>
</dbReference>
<proteinExistence type="inferred from homology"/>
<keyword evidence="15" id="KW-1185">Reference proteome</keyword>
<dbReference type="PANTHER" id="PTHR22777:SF32">
    <property type="entry name" value="UPF0053 INNER MEMBRANE PROTEIN YFJD"/>
    <property type="match status" value="1"/>
</dbReference>
<keyword evidence="5" id="KW-0677">Repeat</keyword>
<dbReference type="PROSITE" id="PS51371">
    <property type="entry name" value="CBS"/>
    <property type="match status" value="2"/>
</dbReference>
<dbReference type="Proteomes" id="UP000056322">
    <property type="component" value="Chromosome 1"/>
</dbReference>
<sequence>MDIPLHLQFIVLGLLLGLSAFFSSAETSLMTLNRYRLRHLANDGHRGAKLAQALLKKTDHLLGAILLGNTFAAVAIATISDDISMQMLGEGNTGLIVGTVSVTFIILIFGEITPKVVAAAHAEKIAFAYSYVLYPLTKILYPAIWFTNLFVTGLLKLFRIKVNFSEVTQAITTEELRSIVTESGHYIPHKNRAILLNLFDLENATVDDVMTAHTQIEDVDLDTPFEELLQQISSSNHTRLLVKQGAEEEIVGIIHIRKVINQLRNGELTIEGLREVISEPYFIPSGTPLYTQIQQFQEHHQRMALVVDEYGELKGLVTLEDILEEIIGDFTTQSPLRANTFHQEEDGTWVVDGSCSLRDLNKKLGLNLPIDGPRTLNGLVLEHFEDIPEPGTSIRIGDCALEIMQTQDKIVKSVRLMPLNQEVELG</sequence>
<dbReference type="HOGENOM" id="CLU_015237_4_1_4"/>
<dbReference type="Gene3D" id="3.30.465.10">
    <property type="match status" value="1"/>
</dbReference>
<evidence type="ECO:0000313" key="15">
    <source>
        <dbReference type="Proteomes" id="UP000056322"/>
    </source>
</evidence>
<evidence type="ECO:0000256" key="9">
    <source>
        <dbReference type="PROSITE-ProRule" id="PRU00703"/>
    </source>
</evidence>
<dbReference type="InterPro" id="IPR005170">
    <property type="entry name" value="Transptr-assoc_dom"/>
</dbReference>
<keyword evidence="3" id="KW-1003">Cell membrane</keyword>
<evidence type="ECO:0000313" key="14">
    <source>
        <dbReference type="EMBL" id="CEN56506.1"/>
    </source>
</evidence>
<dbReference type="InterPro" id="IPR046342">
    <property type="entry name" value="CBS_dom_sf"/>
</dbReference>
<dbReference type="OrthoDB" id="9797674at2"/>
<evidence type="ECO:0000259" key="12">
    <source>
        <dbReference type="PROSITE" id="PS51371"/>
    </source>
</evidence>
<name>A0A0B7IW96_9PROT</name>
<dbReference type="SMART" id="SM00116">
    <property type="entry name" value="CBS"/>
    <property type="match status" value="2"/>
</dbReference>
<dbReference type="InterPro" id="IPR000644">
    <property type="entry name" value="CBS_dom"/>
</dbReference>
<evidence type="ECO:0000256" key="11">
    <source>
        <dbReference type="SAM" id="Phobius"/>
    </source>
</evidence>
<dbReference type="SUPFAM" id="SSF56176">
    <property type="entry name" value="FAD-binding/transporter-associated domain-like"/>
    <property type="match status" value="1"/>
</dbReference>
<dbReference type="GO" id="GO:0050660">
    <property type="term" value="F:flavin adenine dinucleotide binding"/>
    <property type="evidence" value="ECO:0007669"/>
    <property type="project" value="InterPro"/>
</dbReference>
<evidence type="ECO:0000259" key="13">
    <source>
        <dbReference type="PROSITE" id="PS51846"/>
    </source>
</evidence>
<evidence type="ECO:0000256" key="4">
    <source>
        <dbReference type="ARBA" id="ARBA00022692"/>
    </source>
</evidence>
<dbReference type="Pfam" id="PF03471">
    <property type="entry name" value="CorC_HlyC"/>
    <property type="match status" value="1"/>
</dbReference>
<dbReference type="Gene3D" id="3.10.580.10">
    <property type="entry name" value="CBS-domain"/>
    <property type="match status" value="1"/>
</dbReference>
<dbReference type="AlphaFoldDB" id="A0A0B7IW96"/>
<evidence type="ECO:0000256" key="2">
    <source>
        <dbReference type="ARBA" id="ARBA00006337"/>
    </source>
</evidence>
<evidence type="ECO:0000256" key="6">
    <source>
        <dbReference type="ARBA" id="ARBA00022989"/>
    </source>
</evidence>
<feature type="domain" description="CBS" evidence="12">
    <location>
        <begin position="276"/>
        <end position="332"/>
    </location>
</feature>
<evidence type="ECO:0000256" key="8">
    <source>
        <dbReference type="ARBA" id="ARBA00023136"/>
    </source>
</evidence>
<dbReference type="InterPro" id="IPR036318">
    <property type="entry name" value="FAD-bd_PCMH-like_sf"/>
</dbReference>
<comment type="similarity">
    <text evidence="2">Belongs to the UPF0053 family.</text>
</comment>
<dbReference type="STRING" id="1581680.BN1209_1469"/>
<dbReference type="InterPro" id="IPR002550">
    <property type="entry name" value="CNNM"/>
</dbReference>
<feature type="transmembrane region" description="Helical" evidence="11">
    <location>
        <begin position="60"/>
        <end position="79"/>
    </location>
</feature>
<feature type="domain" description="CBS" evidence="12">
    <location>
        <begin position="210"/>
        <end position="270"/>
    </location>
</feature>
<dbReference type="Pfam" id="PF00571">
    <property type="entry name" value="CBS"/>
    <property type="match status" value="2"/>
</dbReference>
<keyword evidence="7 9" id="KW-0129">CBS domain</keyword>
<dbReference type="CDD" id="cd04590">
    <property type="entry name" value="CBS_pair_CorC_HlyC_assoc"/>
    <property type="match status" value="1"/>
</dbReference>
<evidence type="ECO:0008006" key="16">
    <source>
        <dbReference type="Google" id="ProtNLM"/>
    </source>
</evidence>
<evidence type="ECO:0000256" key="1">
    <source>
        <dbReference type="ARBA" id="ARBA00004651"/>
    </source>
</evidence>
<dbReference type="EMBL" id="LN794158">
    <property type="protein sequence ID" value="CEN56506.1"/>
    <property type="molecule type" value="Genomic_DNA"/>
</dbReference>